<reference evidence="2" key="1">
    <citation type="submission" date="2020-02" db="EMBL/GenBank/DDBJ databases">
        <authorList>
            <person name="Meier V. D."/>
        </authorList>
    </citation>
    <scope>NUCLEOTIDE SEQUENCE</scope>
    <source>
        <strain evidence="2">AVDCRST_MAG64</strain>
    </source>
</reference>
<dbReference type="EMBL" id="CADCUQ010000764">
    <property type="protein sequence ID" value="CAA9428270.1"/>
    <property type="molecule type" value="Genomic_DNA"/>
</dbReference>
<protein>
    <submittedName>
        <fullName evidence="2">Uncharacterized protein</fullName>
    </submittedName>
</protein>
<sequence length="129" mass="13745">MRAGGWLDGCGRISTHVWSGGGCAPTRRSILRRFATPARLRARRSTVARPTGVSPSTVTKSASHAKWSAHESRRGLNKGAAAPVTGSCPSTAVNLRLLHPWHDHARLSRSLEPPREPGTTCSTENGSGE</sequence>
<feature type="compositionally biased region" description="Polar residues" evidence="1">
    <location>
        <begin position="53"/>
        <end position="62"/>
    </location>
</feature>
<feature type="compositionally biased region" description="Polar residues" evidence="1">
    <location>
        <begin position="119"/>
        <end position="129"/>
    </location>
</feature>
<evidence type="ECO:0000256" key="1">
    <source>
        <dbReference type="SAM" id="MobiDB-lite"/>
    </source>
</evidence>
<accession>A0A6J4Q1L3</accession>
<feature type="region of interest" description="Disordered" evidence="1">
    <location>
        <begin position="41"/>
        <end position="87"/>
    </location>
</feature>
<dbReference type="PROSITE" id="PS51257">
    <property type="entry name" value="PROKAR_LIPOPROTEIN"/>
    <property type="match status" value="1"/>
</dbReference>
<feature type="region of interest" description="Disordered" evidence="1">
    <location>
        <begin position="106"/>
        <end position="129"/>
    </location>
</feature>
<name>A0A6J4Q1L3_9BACT</name>
<evidence type="ECO:0000313" key="2">
    <source>
        <dbReference type="EMBL" id="CAA9428270.1"/>
    </source>
</evidence>
<dbReference type="AlphaFoldDB" id="A0A6J4Q1L3"/>
<proteinExistence type="predicted"/>
<organism evidence="2">
    <name type="scientific">uncultured Phycisphaerae bacterium</name>
    <dbReference type="NCBI Taxonomy" id="904963"/>
    <lineage>
        <taxon>Bacteria</taxon>
        <taxon>Pseudomonadati</taxon>
        <taxon>Planctomycetota</taxon>
        <taxon>Phycisphaerae</taxon>
        <taxon>environmental samples</taxon>
    </lineage>
</organism>
<gene>
    <name evidence="2" type="ORF">AVDCRST_MAG64-3307</name>
</gene>